<protein>
    <recommendedName>
        <fullName evidence="4">DUF2512 family protein</fullName>
    </recommendedName>
</protein>
<evidence type="ECO:0008006" key="4">
    <source>
        <dbReference type="Google" id="ProtNLM"/>
    </source>
</evidence>
<dbReference type="InterPro" id="IPR019649">
    <property type="entry name" value="DUF2512"/>
</dbReference>
<feature type="transmembrane region" description="Helical" evidence="1">
    <location>
        <begin position="33"/>
        <end position="53"/>
    </location>
</feature>
<dbReference type="Pfam" id="PF10710">
    <property type="entry name" value="DUF2512"/>
    <property type="match status" value="1"/>
</dbReference>
<feature type="transmembrane region" description="Helical" evidence="1">
    <location>
        <begin position="60"/>
        <end position="80"/>
    </location>
</feature>
<evidence type="ECO:0000256" key="1">
    <source>
        <dbReference type="SAM" id="Phobius"/>
    </source>
</evidence>
<sequence>MRHITALLIKFAMIAIALEVVLGMLTTLYFTDILYIAASVTILAYIIGDLFILRATNNTVATIADAGLALLIIYAFNYIWNIDRIDFSDASISAVVIGFGECFFHKYVANNVFLERH</sequence>
<feature type="transmembrane region" description="Helical" evidence="1">
    <location>
        <begin position="7"/>
        <end position="27"/>
    </location>
</feature>
<reference evidence="2 3" key="1">
    <citation type="submission" date="2021-03" db="EMBL/GenBank/DDBJ databases">
        <title>Genomic Encyclopedia of Type Strains, Phase IV (KMG-IV): sequencing the most valuable type-strain genomes for metagenomic binning, comparative biology and taxonomic classification.</title>
        <authorList>
            <person name="Goeker M."/>
        </authorList>
    </citation>
    <scope>NUCLEOTIDE SEQUENCE [LARGE SCALE GENOMIC DNA]</scope>
    <source>
        <strain evidence="2 3">DSM 28650</strain>
    </source>
</reference>
<keyword evidence="1" id="KW-1133">Transmembrane helix</keyword>
<keyword evidence="3" id="KW-1185">Reference proteome</keyword>
<accession>A0ABS4K0V3</accession>
<proteinExistence type="predicted"/>
<gene>
    <name evidence="2" type="ORF">J2Z44_000679</name>
</gene>
<keyword evidence="1" id="KW-0472">Membrane</keyword>
<organism evidence="2 3">
    <name type="scientific">Clostridium punense</name>
    <dbReference type="NCBI Taxonomy" id="1054297"/>
    <lineage>
        <taxon>Bacteria</taxon>
        <taxon>Bacillati</taxon>
        <taxon>Bacillota</taxon>
        <taxon>Clostridia</taxon>
        <taxon>Eubacteriales</taxon>
        <taxon>Clostridiaceae</taxon>
        <taxon>Clostridium</taxon>
    </lineage>
</organism>
<comment type="caution">
    <text evidence="2">The sequence shown here is derived from an EMBL/GenBank/DDBJ whole genome shotgun (WGS) entry which is preliminary data.</text>
</comment>
<evidence type="ECO:0000313" key="3">
    <source>
        <dbReference type="Proteomes" id="UP001519308"/>
    </source>
</evidence>
<name>A0ABS4K0V3_9CLOT</name>
<dbReference type="EMBL" id="JAGGLL010000004">
    <property type="protein sequence ID" value="MBP2020895.1"/>
    <property type="molecule type" value="Genomic_DNA"/>
</dbReference>
<keyword evidence="1" id="KW-0812">Transmembrane</keyword>
<dbReference type="RefSeq" id="WP_021284329.1">
    <property type="nucleotide sequence ID" value="NZ_JAGGLL010000004.1"/>
</dbReference>
<dbReference type="Proteomes" id="UP001519308">
    <property type="component" value="Unassembled WGS sequence"/>
</dbReference>
<evidence type="ECO:0000313" key="2">
    <source>
        <dbReference type="EMBL" id="MBP2020895.1"/>
    </source>
</evidence>